<evidence type="ECO:0000313" key="3">
    <source>
        <dbReference type="Proteomes" id="UP000235388"/>
    </source>
</evidence>
<keyword evidence="3" id="KW-1185">Reference proteome</keyword>
<organism evidence="2 3">
    <name type="scientific">Puccinia coronata f. sp. avenae</name>
    <dbReference type="NCBI Taxonomy" id="200324"/>
    <lineage>
        <taxon>Eukaryota</taxon>
        <taxon>Fungi</taxon>
        <taxon>Dikarya</taxon>
        <taxon>Basidiomycota</taxon>
        <taxon>Pucciniomycotina</taxon>
        <taxon>Pucciniomycetes</taxon>
        <taxon>Pucciniales</taxon>
        <taxon>Pucciniaceae</taxon>
        <taxon>Puccinia</taxon>
    </lineage>
</organism>
<evidence type="ECO:0000313" key="2">
    <source>
        <dbReference type="EMBL" id="PLW21269.1"/>
    </source>
</evidence>
<accession>A0A2N5T6Z9</accession>
<feature type="region of interest" description="Disordered" evidence="1">
    <location>
        <begin position="1"/>
        <end position="27"/>
    </location>
</feature>
<dbReference type="Proteomes" id="UP000235388">
    <property type="component" value="Unassembled WGS sequence"/>
</dbReference>
<reference evidence="2 3" key="1">
    <citation type="submission" date="2017-11" db="EMBL/GenBank/DDBJ databases">
        <title>De novo assembly and phasing of dikaryotic genomes from two isolates of Puccinia coronata f. sp. avenae, the causal agent of oat crown rust.</title>
        <authorList>
            <person name="Miller M.E."/>
            <person name="Zhang Y."/>
            <person name="Omidvar V."/>
            <person name="Sperschneider J."/>
            <person name="Schwessinger B."/>
            <person name="Raley C."/>
            <person name="Palmer J.M."/>
            <person name="Garnica D."/>
            <person name="Upadhyaya N."/>
            <person name="Rathjen J."/>
            <person name="Taylor J.M."/>
            <person name="Park R.F."/>
            <person name="Dodds P.N."/>
            <person name="Hirsch C.D."/>
            <person name="Kianian S.F."/>
            <person name="Figueroa M."/>
        </authorList>
    </citation>
    <scope>NUCLEOTIDE SEQUENCE [LARGE SCALE GENOMIC DNA]</scope>
    <source>
        <strain evidence="2">12NC29</strain>
    </source>
</reference>
<gene>
    <name evidence="2" type="ORF">PCANC_05045</name>
</gene>
<dbReference type="AlphaFoldDB" id="A0A2N5T6Z9"/>
<feature type="compositionally biased region" description="Basic and acidic residues" evidence="1">
    <location>
        <begin position="1"/>
        <end position="12"/>
    </location>
</feature>
<proteinExistence type="predicted"/>
<evidence type="ECO:0000256" key="1">
    <source>
        <dbReference type="SAM" id="MobiDB-lite"/>
    </source>
</evidence>
<protein>
    <submittedName>
        <fullName evidence="2">Uncharacterized protein</fullName>
    </submittedName>
</protein>
<sequence>MPRATARCDEIVAGRSAPSEADAGGDSWTLGEARMQVSSFNDIKNAVEDGGSVIHGAGSLGATSDLGKMDSASLRLERVGRDSDVHFQPPPRKPFWRQTVKKLKSDIDSMKALRESIWESVKFELSGFFRKIRGWWRTMTGQSDPVGKADLLYREFLDKNLDQLIKQLEHDHPNMKNELPEFHATLKPLLQNSLANSKRIRDELNYAGERIAQNQKRVSKNIEPILSYSEEEEPTEALGKRIASYPSMNLDKDQIALQDNLPENLKYLSNLPGLMGPQNIFEALVKLGFKEYLETEG</sequence>
<dbReference type="EMBL" id="PGCJ01000785">
    <property type="protein sequence ID" value="PLW21269.1"/>
    <property type="molecule type" value="Genomic_DNA"/>
</dbReference>
<comment type="caution">
    <text evidence="2">The sequence shown here is derived from an EMBL/GenBank/DDBJ whole genome shotgun (WGS) entry which is preliminary data.</text>
</comment>
<name>A0A2N5T6Z9_9BASI</name>